<protein>
    <submittedName>
        <fullName evidence="1">Uncharacterized protein</fullName>
    </submittedName>
</protein>
<name>A0A8J5SCN6_ZIZPA</name>
<accession>A0A8J5SCN6</accession>
<gene>
    <name evidence="1" type="ORF">GUJ93_ZPchr0004g39720</name>
</gene>
<dbReference type="EMBL" id="JAAALK010000285">
    <property type="protein sequence ID" value="KAG8065502.1"/>
    <property type="molecule type" value="Genomic_DNA"/>
</dbReference>
<sequence>MVLEVGDMDCIDVCCIGACTEKPAVLQARSLASVRSEYRWRLLGAVYQLLCLNCLCTVFIHQETSKLAARL</sequence>
<comment type="caution">
    <text evidence="1">The sequence shown here is derived from an EMBL/GenBank/DDBJ whole genome shotgun (WGS) entry which is preliminary data.</text>
</comment>
<evidence type="ECO:0000313" key="2">
    <source>
        <dbReference type="Proteomes" id="UP000729402"/>
    </source>
</evidence>
<reference evidence="1" key="2">
    <citation type="submission" date="2021-02" db="EMBL/GenBank/DDBJ databases">
        <authorList>
            <person name="Kimball J.A."/>
            <person name="Haas M.W."/>
            <person name="Macchietto M."/>
            <person name="Kono T."/>
            <person name="Duquette J."/>
            <person name="Shao M."/>
        </authorList>
    </citation>
    <scope>NUCLEOTIDE SEQUENCE</scope>
    <source>
        <tissue evidence="1">Fresh leaf tissue</tissue>
    </source>
</reference>
<keyword evidence="2" id="KW-1185">Reference proteome</keyword>
<dbReference type="AlphaFoldDB" id="A0A8J5SCN6"/>
<organism evidence="1 2">
    <name type="scientific">Zizania palustris</name>
    <name type="common">Northern wild rice</name>
    <dbReference type="NCBI Taxonomy" id="103762"/>
    <lineage>
        <taxon>Eukaryota</taxon>
        <taxon>Viridiplantae</taxon>
        <taxon>Streptophyta</taxon>
        <taxon>Embryophyta</taxon>
        <taxon>Tracheophyta</taxon>
        <taxon>Spermatophyta</taxon>
        <taxon>Magnoliopsida</taxon>
        <taxon>Liliopsida</taxon>
        <taxon>Poales</taxon>
        <taxon>Poaceae</taxon>
        <taxon>BOP clade</taxon>
        <taxon>Oryzoideae</taxon>
        <taxon>Oryzeae</taxon>
        <taxon>Zizaniinae</taxon>
        <taxon>Zizania</taxon>
    </lineage>
</organism>
<dbReference type="Proteomes" id="UP000729402">
    <property type="component" value="Unassembled WGS sequence"/>
</dbReference>
<proteinExistence type="predicted"/>
<evidence type="ECO:0000313" key="1">
    <source>
        <dbReference type="EMBL" id="KAG8065502.1"/>
    </source>
</evidence>
<reference evidence="1" key="1">
    <citation type="journal article" date="2021" name="bioRxiv">
        <title>Whole Genome Assembly and Annotation of Northern Wild Rice, Zizania palustris L., Supports a Whole Genome Duplication in the Zizania Genus.</title>
        <authorList>
            <person name="Haas M."/>
            <person name="Kono T."/>
            <person name="Macchietto M."/>
            <person name="Millas R."/>
            <person name="McGilp L."/>
            <person name="Shao M."/>
            <person name="Duquette J."/>
            <person name="Hirsch C.N."/>
            <person name="Kimball J."/>
        </authorList>
    </citation>
    <scope>NUCLEOTIDE SEQUENCE</scope>
    <source>
        <tissue evidence="1">Fresh leaf tissue</tissue>
    </source>
</reference>